<evidence type="ECO:0000259" key="1">
    <source>
        <dbReference type="Pfam" id="PF00557"/>
    </source>
</evidence>
<proteinExistence type="predicted"/>
<keyword evidence="2" id="KW-0645">Protease</keyword>
<accession>A0A6M0RYR7</accession>
<dbReference type="GO" id="GO:0004177">
    <property type="term" value="F:aminopeptidase activity"/>
    <property type="evidence" value="ECO:0007669"/>
    <property type="project" value="UniProtKB-KW"/>
</dbReference>
<evidence type="ECO:0000313" key="2">
    <source>
        <dbReference type="EMBL" id="NEZ60831.1"/>
    </source>
</evidence>
<dbReference type="AlphaFoldDB" id="A0A6M0RYR7"/>
<dbReference type="Gene3D" id="3.90.230.10">
    <property type="entry name" value="Creatinase/methionine aminopeptidase superfamily"/>
    <property type="match status" value="1"/>
</dbReference>
<keyword evidence="3" id="KW-1185">Reference proteome</keyword>
<name>A0A6M0RYR7_9CYAN</name>
<organism evidence="2 3">
    <name type="scientific">Adonisia turfae CCMR0081</name>
    <dbReference type="NCBI Taxonomy" id="2292702"/>
    <lineage>
        <taxon>Bacteria</taxon>
        <taxon>Bacillati</taxon>
        <taxon>Cyanobacteriota</taxon>
        <taxon>Adonisia</taxon>
        <taxon>Adonisia turfae</taxon>
    </lineage>
</organism>
<keyword evidence="2" id="KW-0031">Aminopeptidase</keyword>
<dbReference type="InterPro" id="IPR036005">
    <property type="entry name" value="Creatinase/aminopeptidase-like"/>
</dbReference>
<reference evidence="2 3" key="1">
    <citation type="journal article" date="2020" name="Microb. Ecol.">
        <title>Ecogenomics of the Marine Benthic Filamentous Cyanobacterium Adonisia.</title>
        <authorList>
            <person name="Walter J.M."/>
            <person name="Coutinho F.H."/>
            <person name="Leomil L."/>
            <person name="Hargreaves P.I."/>
            <person name="Campeao M.E."/>
            <person name="Vieira V.V."/>
            <person name="Silva B.S."/>
            <person name="Fistarol G.O."/>
            <person name="Salomon P.S."/>
            <person name="Sawabe T."/>
            <person name="Mino S."/>
            <person name="Hosokawa M."/>
            <person name="Miyashita H."/>
            <person name="Maruyama F."/>
            <person name="van Verk M.C."/>
            <person name="Dutilh B.E."/>
            <person name="Thompson C.C."/>
            <person name="Thompson F.L."/>
        </authorList>
    </citation>
    <scope>NUCLEOTIDE SEQUENCE [LARGE SCALE GENOMIC DNA]</scope>
    <source>
        <strain evidence="2 3">CCMR0081</strain>
    </source>
</reference>
<dbReference type="EMBL" id="QXHD01000004">
    <property type="protein sequence ID" value="NEZ60831.1"/>
    <property type="molecule type" value="Genomic_DNA"/>
</dbReference>
<dbReference type="Proteomes" id="UP000481033">
    <property type="component" value="Unassembled WGS sequence"/>
</dbReference>
<dbReference type="Pfam" id="PF00557">
    <property type="entry name" value="Peptidase_M24"/>
    <property type="match status" value="1"/>
</dbReference>
<feature type="domain" description="Peptidase M24" evidence="1">
    <location>
        <begin position="29"/>
        <end position="182"/>
    </location>
</feature>
<dbReference type="RefSeq" id="WP_163670659.1">
    <property type="nucleotide sequence ID" value="NZ_QXHD01000004.1"/>
</dbReference>
<sequence>MHTLEQQVLERTQANFSEDLFFASRDRSFEAVRRISRQIQVGMLEEEANEIAIATLQDMGARQNWHQPCVRFGPNTIKTIGADSVSGIRLGENDIYFIDVGPVWGNYEGAAGDTFVTGENLILRRCADDVKHIFQAVSDKWKIDALGGDSLYKFAQDTAHQMGWVLNMDLSGHRLGDFPHDVYYKGGLADISFCPSSKLWVLEIQIRHPHRAFGAFYEDLLI</sequence>
<evidence type="ECO:0000313" key="3">
    <source>
        <dbReference type="Proteomes" id="UP000481033"/>
    </source>
</evidence>
<gene>
    <name evidence="2" type="ORF">DXZ20_35385</name>
</gene>
<dbReference type="SUPFAM" id="SSF55920">
    <property type="entry name" value="Creatinase/aminopeptidase"/>
    <property type="match status" value="1"/>
</dbReference>
<dbReference type="InterPro" id="IPR000994">
    <property type="entry name" value="Pept_M24"/>
</dbReference>
<protein>
    <submittedName>
        <fullName evidence="2">Aminopeptidase P family protein</fullName>
    </submittedName>
</protein>
<keyword evidence="2" id="KW-0378">Hydrolase</keyword>
<comment type="caution">
    <text evidence="2">The sequence shown here is derived from an EMBL/GenBank/DDBJ whole genome shotgun (WGS) entry which is preliminary data.</text>
</comment>